<feature type="transmembrane region" description="Helical" evidence="1">
    <location>
        <begin position="12"/>
        <end position="31"/>
    </location>
</feature>
<dbReference type="EMBL" id="AMCI01007302">
    <property type="protein sequence ID" value="EJW92866.1"/>
    <property type="molecule type" value="Genomic_DNA"/>
</dbReference>
<gene>
    <name evidence="2" type="ORF">EVA_19048</name>
</gene>
<sequence>MEIKEKTETVRVFGKVLNMGLLAFFMFLSFVSCQYARPDWTGSELEQHTRDSLDYLYQYHYTWNTNLTLCTDSVRLACLPVKGKYHSLYRGDQVVVAEFAIDPQDTVDSVWVKLAHSQEIQGWMRESDMKQVFVPNDSVSEFIYVFSRTHASYFLFILALFIGVFLLRAIFKKQLPLVYFNDIDSAYPLLLCLLMAFSATVYETMQVFVPETWEHFYYNPTLSPFQVPLILSLFLISIWAFVVVFLSALDDLFRQLPPIAALFYLLGLIASCIFCYFFFILTTRYYVGYLFLIAFAALFLHRLYISLCDARYTCGACGGKMRDKGICPHCGAMNQ</sequence>
<protein>
    <recommendedName>
        <fullName evidence="3">Transmembrane protein</fullName>
    </recommendedName>
</protein>
<dbReference type="PROSITE" id="PS51257">
    <property type="entry name" value="PROKAR_LIPOPROTEIN"/>
    <property type="match status" value="1"/>
</dbReference>
<feature type="transmembrane region" description="Helical" evidence="1">
    <location>
        <begin position="183"/>
        <end position="205"/>
    </location>
</feature>
<keyword evidence="1" id="KW-0812">Transmembrane</keyword>
<feature type="transmembrane region" description="Helical" evidence="1">
    <location>
        <begin position="225"/>
        <end position="249"/>
    </location>
</feature>
<organism evidence="2">
    <name type="scientific">gut metagenome</name>
    <dbReference type="NCBI Taxonomy" id="749906"/>
    <lineage>
        <taxon>unclassified sequences</taxon>
        <taxon>metagenomes</taxon>
        <taxon>organismal metagenomes</taxon>
    </lineage>
</organism>
<feature type="transmembrane region" description="Helical" evidence="1">
    <location>
        <begin position="286"/>
        <end position="305"/>
    </location>
</feature>
<evidence type="ECO:0000256" key="1">
    <source>
        <dbReference type="SAM" id="Phobius"/>
    </source>
</evidence>
<name>J9FD79_9ZZZZ</name>
<keyword evidence="1" id="KW-1133">Transmembrane helix</keyword>
<reference evidence="2" key="1">
    <citation type="journal article" date="2012" name="PLoS ONE">
        <title>Gene sets for utilization of primary and secondary nutrition supplies in the distal gut of endangered iberian lynx.</title>
        <authorList>
            <person name="Alcaide M."/>
            <person name="Messina E."/>
            <person name="Richter M."/>
            <person name="Bargiela R."/>
            <person name="Peplies J."/>
            <person name="Huws S.A."/>
            <person name="Newbold C.J."/>
            <person name="Golyshin P.N."/>
            <person name="Simon M.A."/>
            <person name="Lopez G."/>
            <person name="Yakimov M.M."/>
            <person name="Ferrer M."/>
        </authorList>
    </citation>
    <scope>NUCLEOTIDE SEQUENCE</scope>
</reference>
<feature type="transmembrane region" description="Helical" evidence="1">
    <location>
        <begin position="261"/>
        <end position="280"/>
    </location>
</feature>
<feature type="transmembrane region" description="Helical" evidence="1">
    <location>
        <begin position="151"/>
        <end position="171"/>
    </location>
</feature>
<evidence type="ECO:0000313" key="2">
    <source>
        <dbReference type="EMBL" id="EJW92866.1"/>
    </source>
</evidence>
<comment type="caution">
    <text evidence="2">The sequence shown here is derived from an EMBL/GenBank/DDBJ whole genome shotgun (WGS) entry which is preliminary data.</text>
</comment>
<keyword evidence="1" id="KW-0472">Membrane</keyword>
<evidence type="ECO:0008006" key="3">
    <source>
        <dbReference type="Google" id="ProtNLM"/>
    </source>
</evidence>
<proteinExistence type="predicted"/>
<dbReference type="AlphaFoldDB" id="J9FD79"/>
<accession>J9FD79</accession>